<organism evidence="3 4">
    <name type="scientific">Candidatus Mcinerneyibacterium aminivorans</name>
    <dbReference type="NCBI Taxonomy" id="2703815"/>
    <lineage>
        <taxon>Bacteria</taxon>
        <taxon>Candidatus Macinerneyibacteriota</taxon>
        <taxon>Candidatus Mcinerneyibacteria</taxon>
        <taxon>Candidatus Mcinerneyibacteriales</taxon>
        <taxon>Candidatus Mcinerneyibacteriaceae</taxon>
        <taxon>Candidatus Mcinerneyibacterium</taxon>
    </lineage>
</organism>
<dbReference type="EMBL" id="VSIX01000134">
    <property type="protein sequence ID" value="TYB30468.1"/>
    <property type="molecule type" value="Genomic_DNA"/>
</dbReference>
<feature type="transmembrane region" description="Helical" evidence="1">
    <location>
        <begin position="6"/>
        <end position="31"/>
    </location>
</feature>
<sequence length="80" mass="9851">MDIHFLKYFFMWCTIINFGLLFIALIPYMFFKNSIYKIFENLYGISRKHFELMYFYSLVFIKVLILVFNFTPFIALTIIY</sequence>
<proteinExistence type="predicted"/>
<dbReference type="Proteomes" id="UP000324143">
    <property type="component" value="Unassembled WGS sequence"/>
</dbReference>
<name>A0A5D0MGU2_9BACT</name>
<feature type="transmembrane region" description="Helical" evidence="1">
    <location>
        <begin position="52"/>
        <end position="79"/>
    </location>
</feature>
<dbReference type="Pfam" id="PF21742">
    <property type="entry name" value="DUF6868"/>
    <property type="match status" value="1"/>
</dbReference>
<gene>
    <name evidence="3" type="ORF">FXF47_09090</name>
</gene>
<reference evidence="3" key="1">
    <citation type="submission" date="2019-08" db="EMBL/GenBank/DDBJ databases">
        <title>Genomic characterization of a novel candidate phylum (ARYD3) from a high temperature, high salinity tertiary oil reservoir in north central Oklahoma, USA.</title>
        <authorList>
            <person name="Youssef N.H."/>
            <person name="Yadav A."/>
            <person name="Elshahed M.S."/>
        </authorList>
    </citation>
    <scope>NUCLEOTIDE SEQUENCE [LARGE SCALE GENOMIC DNA]</scope>
    <source>
        <strain evidence="3">ARYD3</strain>
    </source>
</reference>
<evidence type="ECO:0000256" key="1">
    <source>
        <dbReference type="SAM" id="Phobius"/>
    </source>
</evidence>
<evidence type="ECO:0000313" key="4">
    <source>
        <dbReference type="Proteomes" id="UP000324143"/>
    </source>
</evidence>
<comment type="caution">
    <text evidence="3">The sequence shown here is derived from an EMBL/GenBank/DDBJ whole genome shotgun (WGS) entry which is preliminary data.</text>
</comment>
<keyword evidence="1" id="KW-0472">Membrane</keyword>
<evidence type="ECO:0000313" key="3">
    <source>
        <dbReference type="EMBL" id="TYB30468.1"/>
    </source>
</evidence>
<accession>A0A5D0MGU2</accession>
<evidence type="ECO:0000259" key="2">
    <source>
        <dbReference type="Pfam" id="PF21742"/>
    </source>
</evidence>
<dbReference type="AlphaFoldDB" id="A0A5D0MGU2"/>
<keyword evidence="4" id="KW-1185">Reference proteome</keyword>
<protein>
    <recommendedName>
        <fullName evidence="2">DUF6868 domain-containing protein</fullName>
    </recommendedName>
</protein>
<keyword evidence="1" id="KW-0812">Transmembrane</keyword>
<dbReference type="InterPro" id="IPR049220">
    <property type="entry name" value="DUF6868"/>
</dbReference>
<feature type="domain" description="DUF6868" evidence="2">
    <location>
        <begin position="1"/>
        <end position="79"/>
    </location>
</feature>
<keyword evidence="1" id="KW-1133">Transmembrane helix</keyword>